<dbReference type="InterPro" id="IPR013986">
    <property type="entry name" value="DExx_box_DNA_helicase_dom_sf"/>
</dbReference>
<keyword evidence="4 11" id="KW-0347">Helicase</keyword>
<comment type="catalytic activity">
    <reaction evidence="10">
        <text>ATP + H2O = ADP + phosphate + H(+)</text>
        <dbReference type="Rhea" id="RHEA:13065"/>
        <dbReference type="ChEBI" id="CHEBI:15377"/>
        <dbReference type="ChEBI" id="CHEBI:15378"/>
        <dbReference type="ChEBI" id="CHEBI:30616"/>
        <dbReference type="ChEBI" id="CHEBI:43474"/>
        <dbReference type="ChEBI" id="CHEBI:456216"/>
        <dbReference type="EC" id="5.6.2.4"/>
    </reaction>
</comment>
<evidence type="ECO:0000256" key="11">
    <source>
        <dbReference type="PROSITE-ProRule" id="PRU00560"/>
    </source>
</evidence>
<dbReference type="InterPro" id="IPR014017">
    <property type="entry name" value="DNA_helicase_UvrD-like_C"/>
</dbReference>
<keyword evidence="2 11" id="KW-0547">Nucleotide-binding</keyword>
<keyword evidence="6" id="KW-0238">DNA-binding</keyword>
<dbReference type="InterPro" id="IPR027417">
    <property type="entry name" value="P-loop_NTPase"/>
</dbReference>
<dbReference type="Gene3D" id="1.10.10.160">
    <property type="match status" value="1"/>
</dbReference>
<dbReference type="EC" id="5.6.2.4" evidence="9"/>
<dbReference type="InterPro" id="IPR014016">
    <property type="entry name" value="UvrD-like_ATP-bd"/>
</dbReference>
<name>A0ABY7JLW0_9FIRM</name>
<gene>
    <name evidence="13" type="ORF">O0R46_06910</name>
</gene>
<evidence type="ECO:0000313" key="13">
    <source>
        <dbReference type="EMBL" id="WAW14335.1"/>
    </source>
</evidence>
<accession>A0ABY7JLW0</accession>
<keyword evidence="14" id="KW-1185">Reference proteome</keyword>
<dbReference type="Gene3D" id="3.40.50.300">
    <property type="entry name" value="P-loop containing nucleotide triphosphate hydrolases"/>
    <property type="match status" value="2"/>
</dbReference>
<dbReference type="Pfam" id="PF00580">
    <property type="entry name" value="UvrD-helicase"/>
    <property type="match status" value="1"/>
</dbReference>
<dbReference type="Gene3D" id="1.10.486.10">
    <property type="entry name" value="PCRA, domain 4"/>
    <property type="match status" value="1"/>
</dbReference>
<evidence type="ECO:0000259" key="12">
    <source>
        <dbReference type="PROSITE" id="PS51198"/>
    </source>
</evidence>
<evidence type="ECO:0000256" key="8">
    <source>
        <dbReference type="ARBA" id="ARBA00034617"/>
    </source>
</evidence>
<comment type="similarity">
    <text evidence="1">Belongs to the helicase family. UvrD subfamily.</text>
</comment>
<feature type="domain" description="UvrD-like helicase ATP-binding" evidence="12">
    <location>
        <begin position="3"/>
        <end position="320"/>
    </location>
</feature>
<comment type="catalytic activity">
    <reaction evidence="8">
        <text>Couples ATP hydrolysis with the unwinding of duplex DNA by translocating in the 3'-5' direction.</text>
        <dbReference type="EC" id="5.6.2.4"/>
    </reaction>
</comment>
<dbReference type="PANTHER" id="PTHR11070">
    <property type="entry name" value="UVRD / RECB / PCRA DNA HELICASE FAMILY MEMBER"/>
    <property type="match status" value="1"/>
</dbReference>
<evidence type="ECO:0000256" key="5">
    <source>
        <dbReference type="ARBA" id="ARBA00022840"/>
    </source>
</evidence>
<proteinExistence type="inferred from homology"/>
<evidence type="ECO:0000313" key="14">
    <source>
        <dbReference type="Proteomes" id="UP001164187"/>
    </source>
</evidence>
<dbReference type="EMBL" id="CP114052">
    <property type="protein sequence ID" value="WAW14335.1"/>
    <property type="molecule type" value="Genomic_DNA"/>
</dbReference>
<dbReference type="PROSITE" id="PS51198">
    <property type="entry name" value="UVRD_HELICASE_ATP_BIND"/>
    <property type="match status" value="1"/>
</dbReference>
<dbReference type="GO" id="GO:0004386">
    <property type="term" value="F:helicase activity"/>
    <property type="evidence" value="ECO:0007669"/>
    <property type="project" value="UniProtKB-KW"/>
</dbReference>
<evidence type="ECO:0000256" key="2">
    <source>
        <dbReference type="ARBA" id="ARBA00022741"/>
    </source>
</evidence>
<feature type="binding site" evidence="11">
    <location>
        <begin position="24"/>
        <end position="31"/>
    </location>
    <ligand>
        <name>ATP</name>
        <dbReference type="ChEBI" id="CHEBI:30616"/>
    </ligand>
</feature>
<dbReference type="RefSeq" id="WP_269311004.1">
    <property type="nucleotide sequence ID" value="NZ_CP114052.1"/>
</dbReference>
<dbReference type="Pfam" id="PF13361">
    <property type="entry name" value="UvrD_C"/>
    <property type="match status" value="1"/>
</dbReference>
<evidence type="ECO:0000256" key="1">
    <source>
        <dbReference type="ARBA" id="ARBA00009922"/>
    </source>
</evidence>
<evidence type="ECO:0000256" key="10">
    <source>
        <dbReference type="ARBA" id="ARBA00048988"/>
    </source>
</evidence>
<protein>
    <recommendedName>
        <fullName evidence="9">DNA 3'-5' helicase</fullName>
        <ecNumber evidence="9">5.6.2.4</ecNumber>
    </recommendedName>
</protein>
<evidence type="ECO:0000256" key="4">
    <source>
        <dbReference type="ARBA" id="ARBA00022806"/>
    </source>
</evidence>
<keyword evidence="7" id="KW-0413">Isomerase</keyword>
<keyword evidence="5 11" id="KW-0067">ATP-binding</keyword>
<organism evidence="13 14">
    <name type="scientific">Peptostreptococcus equinus</name>
    <dbReference type="NCBI Taxonomy" id="3003601"/>
    <lineage>
        <taxon>Bacteria</taxon>
        <taxon>Bacillati</taxon>
        <taxon>Bacillota</taxon>
        <taxon>Clostridia</taxon>
        <taxon>Peptostreptococcales</taxon>
        <taxon>Peptostreptococcaceae</taxon>
        <taxon>Peptostreptococcus</taxon>
    </lineage>
</organism>
<keyword evidence="3 11" id="KW-0378">Hydrolase</keyword>
<dbReference type="CDD" id="cd17932">
    <property type="entry name" value="DEXQc_UvrD"/>
    <property type="match status" value="1"/>
</dbReference>
<dbReference type="Proteomes" id="UP001164187">
    <property type="component" value="Chromosome"/>
</dbReference>
<evidence type="ECO:0000256" key="6">
    <source>
        <dbReference type="ARBA" id="ARBA00023125"/>
    </source>
</evidence>
<evidence type="ECO:0000256" key="3">
    <source>
        <dbReference type="ARBA" id="ARBA00022801"/>
    </source>
</evidence>
<sequence>MSIRYRKDQEKIMKYKGGSLGIQAVPGAGKTFIITNLVADLIENMEKENVDSKILVLTYMNSAVKNFKNRIKTILEERNCPKTKFEVMTIHSLAMKIIRENTEYIFMSEETQILDDYKKEIIIQRSIDEFEELSENSNKIYSFIDKSKRGDKDIREKWKREFTSIILNSIKLLKYENIDEDNLKKIVNDVSYRGIMSIISPIYSNYQEILRQSSYIDYDDILLLAYNLLVDNPEIREKYQNDYDYIFEDECQDSNLIQGKIIELLAKNNKKTKYKSNLVRVGDVNQSITGTFTGSNPKFFVDFCKNADFNYNMYMAGRSSKDIIGLANYLVNYVRNSAEYFDQSLEELYIEEVEKGKGYKENPKPGKYMLWSKSLEKQEEQINTLIKMIKHSQNNFSDYSIGVLAFSNYEVDKLSEIFTANDIEHEKISSNNGQKTKVIEDLKSVIDFIIKPNDSNIFADMFEDVFIKRFKDFEIDDQIYKKIHKNLRKINPIDYIYDDEYFIKESKKIYSIVDNLIEGSFKGFLINTRDVLKKIIDYKEMDPSLYLEYIGENINLDISELDVLEYIIFYINNMANYENIDLNRLSIALDKRYSRIFDFAISAIYDIGEKQAQPGSIYISTLHKSKGLEWDTVIIMDINSTDYPSKLTDYYRVDRRYLRRDYKYPEAFINRELDLISGKTVKNMEDYEKDLKINLMAERIRLLYVGITRAKRSLILLNSRQKYIESLNKNFTKKNSKFFDVLDEFITEKRNTK</sequence>
<dbReference type="InterPro" id="IPR000212">
    <property type="entry name" value="DNA_helicase_UvrD/REP"/>
</dbReference>
<dbReference type="PANTHER" id="PTHR11070:SF2">
    <property type="entry name" value="ATP-DEPENDENT DNA HELICASE SRS2"/>
    <property type="match status" value="1"/>
</dbReference>
<dbReference type="SUPFAM" id="SSF52540">
    <property type="entry name" value="P-loop containing nucleoside triphosphate hydrolases"/>
    <property type="match status" value="1"/>
</dbReference>
<evidence type="ECO:0000256" key="7">
    <source>
        <dbReference type="ARBA" id="ARBA00023235"/>
    </source>
</evidence>
<reference evidence="13" key="1">
    <citation type="submission" date="2022-12" db="EMBL/GenBank/DDBJ databases">
        <title>Peptostreptococcus.</title>
        <authorList>
            <person name="Lee S.H."/>
        </authorList>
    </citation>
    <scope>NUCLEOTIDE SEQUENCE</scope>
    <source>
        <strain evidence="13">CBA3647</strain>
    </source>
</reference>
<evidence type="ECO:0000256" key="9">
    <source>
        <dbReference type="ARBA" id="ARBA00034808"/>
    </source>
</evidence>